<dbReference type="GO" id="GO:0045252">
    <property type="term" value="C:oxoglutarate dehydrogenase complex"/>
    <property type="evidence" value="ECO:0007669"/>
    <property type="project" value="TreeGrafter"/>
</dbReference>
<dbReference type="InterPro" id="IPR050151">
    <property type="entry name" value="Class-I_Pyr_Nuc-Dis_Oxidored"/>
</dbReference>
<dbReference type="PANTHER" id="PTHR22912:SF151">
    <property type="entry name" value="DIHYDROLIPOYL DEHYDROGENASE, MITOCHONDRIAL"/>
    <property type="match status" value="1"/>
</dbReference>
<dbReference type="Pfam" id="PF12831">
    <property type="entry name" value="FAD_oxidored"/>
    <property type="match status" value="1"/>
</dbReference>
<dbReference type="GO" id="GO:0005739">
    <property type="term" value="C:mitochondrion"/>
    <property type="evidence" value="ECO:0007669"/>
    <property type="project" value="TreeGrafter"/>
</dbReference>
<evidence type="ECO:0000313" key="1">
    <source>
        <dbReference type="EMBL" id="SVA80145.1"/>
    </source>
</evidence>
<accession>A0A381YT05</accession>
<sequence>MEKYDLCVIGGGPSGYAAAMRAVDFGKTVLLVERDRLGGAGIYDGALSSKTFWEISKEFASFSKKMRHYGLSEPNVNFHNV</sequence>
<dbReference type="Gene3D" id="3.50.50.60">
    <property type="entry name" value="FAD/NAD(P)-binding domain"/>
    <property type="match status" value="1"/>
</dbReference>
<gene>
    <name evidence="1" type="ORF">METZ01_LOCUS132999</name>
</gene>
<dbReference type="PRINTS" id="PR00411">
    <property type="entry name" value="PNDRDTASEI"/>
</dbReference>
<dbReference type="GO" id="GO:0004148">
    <property type="term" value="F:dihydrolipoyl dehydrogenase (NADH) activity"/>
    <property type="evidence" value="ECO:0007669"/>
    <property type="project" value="TreeGrafter"/>
</dbReference>
<name>A0A381YT05_9ZZZZ</name>
<dbReference type="EMBL" id="UINC01018987">
    <property type="protein sequence ID" value="SVA80145.1"/>
    <property type="molecule type" value="Genomic_DNA"/>
</dbReference>
<feature type="non-terminal residue" evidence="1">
    <location>
        <position position="81"/>
    </location>
</feature>
<protein>
    <recommendedName>
        <fullName evidence="2">FAD/NAD(P)-binding domain-containing protein</fullName>
    </recommendedName>
</protein>
<dbReference type="GO" id="GO:0050660">
    <property type="term" value="F:flavin adenine dinucleotide binding"/>
    <property type="evidence" value="ECO:0007669"/>
    <property type="project" value="TreeGrafter"/>
</dbReference>
<dbReference type="PANTHER" id="PTHR22912">
    <property type="entry name" value="DISULFIDE OXIDOREDUCTASE"/>
    <property type="match status" value="1"/>
</dbReference>
<dbReference type="InterPro" id="IPR036188">
    <property type="entry name" value="FAD/NAD-bd_sf"/>
</dbReference>
<dbReference type="AlphaFoldDB" id="A0A381YT05"/>
<organism evidence="1">
    <name type="scientific">marine metagenome</name>
    <dbReference type="NCBI Taxonomy" id="408172"/>
    <lineage>
        <taxon>unclassified sequences</taxon>
        <taxon>metagenomes</taxon>
        <taxon>ecological metagenomes</taxon>
    </lineage>
</organism>
<reference evidence="1" key="1">
    <citation type="submission" date="2018-05" db="EMBL/GenBank/DDBJ databases">
        <authorList>
            <person name="Lanie J.A."/>
            <person name="Ng W.-L."/>
            <person name="Kazmierczak K.M."/>
            <person name="Andrzejewski T.M."/>
            <person name="Davidsen T.M."/>
            <person name="Wayne K.J."/>
            <person name="Tettelin H."/>
            <person name="Glass J.I."/>
            <person name="Rusch D."/>
            <person name="Podicherti R."/>
            <person name="Tsui H.-C.T."/>
            <person name="Winkler M.E."/>
        </authorList>
    </citation>
    <scope>NUCLEOTIDE SEQUENCE</scope>
</reference>
<evidence type="ECO:0008006" key="2">
    <source>
        <dbReference type="Google" id="ProtNLM"/>
    </source>
</evidence>
<dbReference type="GO" id="GO:0006103">
    <property type="term" value="P:2-oxoglutarate metabolic process"/>
    <property type="evidence" value="ECO:0007669"/>
    <property type="project" value="TreeGrafter"/>
</dbReference>
<proteinExistence type="predicted"/>
<dbReference type="SUPFAM" id="SSF51905">
    <property type="entry name" value="FAD/NAD(P)-binding domain"/>
    <property type="match status" value="1"/>
</dbReference>